<dbReference type="Proteomes" id="UP000027456">
    <property type="component" value="Unassembled WGS sequence"/>
</dbReference>
<dbReference type="AlphaFoldDB" id="A0A074S5P4"/>
<evidence type="ECO:0000256" key="1">
    <source>
        <dbReference type="SAM" id="Phobius"/>
    </source>
</evidence>
<evidence type="ECO:0000313" key="3">
    <source>
        <dbReference type="EMBL" id="KEP45397.1"/>
    </source>
</evidence>
<dbReference type="Pfam" id="PF20153">
    <property type="entry name" value="DUF6535"/>
    <property type="match status" value="1"/>
</dbReference>
<reference evidence="3 4" key="1">
    <citation type="submission" date="2013-12" db="EMBL/GenBank/DDBJ databases">
        <authorList>
            <person name="Cubeta M."/>
            <person name="Pakala S."/>
            <person name="Fedorova N."/>
            <person name="Thomas E."/>
            <person name="Dean R."/>
            <person name="Jabaji S."/>
            <person name="Neate S."/>
            <person name="Toda T."/>
            <person name="Tavantzis S."/>
            <person name="Vilgalys R."/>
            <person name="Bharathan N."/>
            <person name="Pakala S."/>
            <person name="Losada L.S."/>
            <person name="Zafar N."/>
            <person name="Nierman W."/>
        </authorList>
    </citation>
    <scope>NUCLEOTIDE SEQUENCE [LARGE SCALE GENOMIC DNA]</scope>
    <source>
        <strain evidence="3 4">123E</strain>
    </source>
</reference>
<keyword evidence="1 3" id="KW-0812">Transmembrane</keyword>
<organism evidence="3 4">
    <name type="scientific">Rhizoctonia solani 123E</name>
    <dbReference type="NCBI Taxonomy" id="1423351"/>
    <lineage>
        <taxon>Eukaryota</taxon>
        <taxon>Fungi</taxon>
        <taxon>Dikarya</taxon>
        <taxon>Basidiomycota</taxon>
        <taxon>Agaricomycotina</taxon>
        <taxon>Agaricomycetes</taxon>
        <taxon>Cantharellales</taxon>
        <taxon>Ceratobasidiaceae</taxon>
        <taxon>Rhizoctonia</taxon>
    </lineage>
</organism>
<dbReference type="EMBL" id="AZST01001859">
    <property type="protein sequence ID" value="KEP45397.1"/>
    <property type="molecule type" value="Genomic_DNA"/>
</dbReference>
<protein>
    <submittedName>
        <fullName evidence="3">Putative transmembrane protein</fullName>
    </submittedName>
</protein>
<feature type="transmembrane region" description="Helical" evidence="1">
    <location>
        <begin position="93"/>
        <end position="118"/>
    </location>
</feature>
<accession>A0A074S5P4</accession>
<keyword evidence="1" id="KW-1133">Transmembrane helix</keyword>
<feature type="non-terminal residue" evidence="3">
    <location>
        <position position="317"/>
    </location>
</feature>
<feature type="transmembrane region" description="Helical" evidence="1">
    <location>
        <begin position="124"/>
        <end position="152"/>
    </location>
</feature>
<evidence type="ECO:0000259" key="2">
    <source>
        <dbReference type="Pfam" id="PF20153"/>
    </source>
</evidence>
<dbReference type="HOGENOM" id="CLU_767578_0_0_1"/>
<keyword evidence="4" id="KW-1185">Reference proteome</keyword>
<name>A0A074S5P4_9AGAM</name>
<gene>
    <name evidence="3" type="ORF">V565_278680</name>
</gene>
<sequence>MVGLLQSIATSQPPSVIVGETSSPMDFKPTRASVVINAAWFLSLTLSISVALLAILVKQWGDKYRRHDISTPGVQARVRQARYESLELWKTEYIALALPALMHTALGLFLLGLVVFLYELNRIILILVLIVVASTFVVYLGTTLMPLFIAFCPYDTPLSSRRCLSWFLSEERRISESPMPDELTARALEWLIGHSKERNTIDIAIQAVSSTVLGTQIYEYLTQDSLIKILAQKFTVIINGILDEEKHDPNIVIVKNGQLKKAALYGRALTNVTRHLKIRPVSRLDIQGYTTHKPSNSKATSITFMEDQIRAVELGLI</sequence>
<feature type="transmembrane region" description="Helical" evidence="1">
    <location>
        <begin position="34"/>
        <end position="57"/>
    </location>
</feature>
<proteinExistence type="predicted"/>
<feature type="domain" description="DUF6535" evidence="2">
    <location>
        <begin position="14"/>
        <end position="118"/>
    </location>
</feature>
<comment type="caution">
    <text evidence="3">The sequence shown here is derived from an EMBL/GenBank/DDBJ whole genome shotgun (WGS) entry which is preliminary data.</text>
</comment>
<dbReference type="InterPro" id="IPR045338">
    <property type="entry name" value="DUF6535"/>
</dbReference>
<evidence type="ECO:0000313" key="4">
    <source>
        <dbReference type="Proteomes" id="UP000027456"/>
    </source>
</evidence>
<keyword evidence="1" id="KW-0472">Membrane</keyword>
<dbReference type="OrthoDB" id="3219854at2759"/>